<dbReference type="STRING" id="1397108.IMCC12053_2807"/>
<dbReference type="Proteomes" id="UP000064920">
    <property type="component" value="Chromosome"/>
</dbReference>
<accession>A0A0P0A7K9</accession>
<sequence>MLIDTHLHLIDRKRISYPWLEDVPDLNADWSYAAYDDMAQRLGIEGALHMEVDVDPTDIATETAMVAELMAQGGTLMRGAISSARPEDEGFEAFLDRLDLTVVKGIRRVLHVMPDDLSRSSLFRANIRKLGAHGLPFDICALARQLDIAIELIDACPDTEFVVDHCGVPDIAGGAYDDWAASINRLAQRPNVNAKISGITAYATPDWTVDTLRPYVEHVIESFGWDRVVWGSDSPVCTLNASLERWVAATHDLTAGASDDERALFYAFNAARIWDLAL</sequence>
<dbReference type="PANTHER" id="PTHR43569">
    <property type="entry name" value="AMIDOHYDROLASE"/>
    <property type="match status" value="1"/>
</dbReference>
<dbReference type="InterPro" id="IPR052350">
    <property type="entry name" value="Metallo-dep_Lactonases"/>
</dbReference>
<dbReference type="Pfam" id="PF04909">
    <property type="entry name" value="Amidohydro_2"/>
    <property type="match status" value="1"/>
</dbReference>
<dbReference type="Gene3D" id="3.20.20.140">
    <property type="entry name" value="Metal-dependent hydrolases"/>
    <property type="match status" value="1"/>
</dbReference>
<reference evidence="2 3" key="1">
    <citation type="submission" date="2015-05" db="EMBL/GenBank/DDBJ databases">
        <authorList>
            <person name="Wang D.B."/>
            <person name="Wang M."/>
        </authorList>
    </citation>
    <scope>NUCLEOTIDE SEQUENCE [LARGE SCALE GENOMIC DNA]</scope>
    <source>
        <strain evidence="2 3">IMCC 12053</strain>
    </source>
</reference>
<dbReference type="RefSeq" id="WP_062219980.1">
    <property type="nucleotide sequence ID" value="NZ_CP012023.1"/>
</dbReference>
<dbReference type="InterPro" id="IPR032466">
    <property type="entry name" value="Metal_Hydrolase"/>
</dbReference>
<evidence type="ECO:0000313" key="2">
    <source>
        <dbReference type="EMBL" id="ALI56754.1"/>
    </source>
</evidence>
<dbReference type="PATRIC" id="fig|1397108.4.peg.2871"/>
<name>A0A0P0A7K9_9RHOB</name>
<dbReference type="SUPFAM" id="SSF51556">
    <property type="entry name" value="Metallo-dependent hydrolases"/>
    <property type="match status" value="1"/>
</dbReference>
<proteinExistence type="inferred from homology"/>
<dbReference type="InterPro" id="IPR006680">
    <property type="entry name" value="Amidohydro-rel"/>
</dbReference>
<keyword evidence="3" id="KW-1185">Reference proteome</keyword>
<protein>
    <submittedName>
        <fullName evidence="2">L-fuconolactone hydrolase</fullName>
    </submittedName>
</protein>
<evidence type="ECO:0000256" key="1">
    <source>
        <dbReference type="ARBA" id="ARBA00038310"/>
    </source>
</evidence>
<gene>
    <name evidence="2" type="ORF">IMCC12053_2807</name>
</gene>
<dbReference type="EMBL" id="CP012023">
    <property type="protein sequence ID" value="ALI56754.1"/>
    <property type="molecule type" value="Genomic_DNA"/>
</dbReference>
<organism evidence="2 3">
    <name type="scientific">Celeribacter marinus</name>
    <dbReference type="NCBI Taxonomy" id="1397108"/>
    <lineage>
        <taxon>Bacteria</taxon>
        <taxon>Pseudomonadati</taxon>
        <taxon>Pseudomonadota</taxon>
        <taxon>Alphaproteobacteria</taxon>
        <taxon>Rhodobacterales</taxon>
        <taxon>Roseobacteraceae</taxon>
        <taxon>Celeribacter</taxon>
    </lineage>
</organism>
<dbReference type="KEGG" id="cmar:IMCC12053_2807"/>
<keyword evidence="2" id="KW-0378">Hydrolase</keyword>
<dbReference type="GO" id="GO:0016787">
    <property type="term" value="F:hydrolase activity"/>
    <property type="evidence" value="ECO:0007669"/>
    <property type="project" value="UniProtKB-KW"/>
</dbReference>
<dbReference type="PANTHER" id="PTHR43569:SF2">
    <property type="entry name" value="AMIDOHYDROLASE-RELATED DOMAIN-CONTAINING PROTEIN"/>
    <property type="match status" value="1"/>
</dbReference>
<dbReference type="AlphaFoldDB" id="A0A0P0A7K9"/>
<comment type="similarity">
    <text evidence="1">Belongs to the metallo-dependent hydrolases superfamily.</text>
</comment>
<evidence type="ECO:0000313" key="3">
    <source>
        <dbReference type="Proteomes" id="UP000064920"/>
    </source>
</evidence>
<dbReference type="OrthoDB" id="9787654at2"/>